<keyword evidence="1" id="KW-1133">Transmembrane helix</keyword>
<organism evidence="2 3">
    <name type="scientific">Heyndrickxia oleronia</name>
    <dbReference type="NCBI Taxonomy" id="38875"/>
    <lineage>
        <taxon>Bacteria</taxon>
        <taxon>Bacillati</taxon>
        <taxon>Bacillota</taxon>
        <taxon>Bacilli</taxon>
        <taxon>Bacillales</taxon>
        <taxon>Bacillaceae</taxon>
        <taxon>Heyndrickxia</taxon>
    </lineage>
</organism>
<protein>
    <submittedName>
        <fullName evidence="2">Uncharacterized protein</fullName>
    </submittedName>
</protein>
<comment type="caution">
    <text evidence="2">The sequence shown here is derived from an EMBL/GenBank/DDBJ whole genome shotgun (WGS) entry which is preliminary data.</text>
</comment>
<name>A0AAW6T2H9_9BACI</name>
<feature type="transmembrane region" description="Helical" evidence="1">
    <location>
        <begin position="6"/>
        <end position="25"/>
    </location>
</feature>
<reference evidence="2" key="1">
    <citation type="submission" date="2023-03" db="EMBL/GenBank/DDBJ databases">
        <title>Bacterial isolates from washroom surfaces on a university campus.</title>
        <authorList>
            <person name="Holman D.B."/>
            <person name="Gzyl K.E."/>
            <person name="Taheri A.E."/>
        </authorList>
    </citation>
    <scope>NUCLEOTIDE SEQUENCE</scope>
    <source>
        <strain evidence="2">RD03</strain>
    </source>
</reference>
<sequence>MYYLKFFIYHFLLFAGLMALNFYFVETIRNQPFSIISIVAIIIIVLLAISAFGWGDKLQKCTGAIRLRDKLLLSFLASVLAFFFLGLLIGGITF</sequence>
<evidence type="ECO:0000313" key="2">
    <source>
        <dbReference type="EMBL" id="MDH5163282.1"/>
    </source>
</evidence>
<feature type="transmembrane region" description="Helical" evidence="1">
    <location>
        <begin position="32"/>
        <end position="52"/>
    </location>
</feature>
<dbReference type="RefSeq" id="WP_126650019.1">
    <property type="nucleotide sequence ID" value="NZ_BOQX01000010.1"/>
</dbReference>
<keyword evidence="1" id="KW-0472">Membrane</keyword>
<keyword evidence="1" id="KW-0812">Transmembrane</keyword>
<dbReference type="AlphaFoldDB" id="A0AAW6T2H9"/>
<dbReference type="Proteomes" id="UP001159179">
    <property type="component" value="Unassembled WGS sequence"/>
</dbReference>
<dbReference type="GeneID" id="79870165"/>
<accession>A0AAW6T2H9</accession>
<evidence type="ECO:0000313" key="3">
    <source>
        <dbReference type="Proteomes" id="UP001159179"/>
    </source>
</evidence>
<proteinExistence type="predicted"/>
<feature type="transmembrane region" description="Helical" evidence="1">
    <location>
        <begin position="72"/>
        <end position="92"/>
    </location>
</feature>
<evidence type="ECO:0000256" key="1">
    <source>
        <dbReference type="SAM" id="Phobius"/>
    </source>
</evidence>
<dbReference type="EMBL" id="JAROYP010000014">
    <property type="protein sequence ID" value="MDH5163282.1"/>
    <property type="molecule type" value="Genomic_DNA"/>
</dbReference>
<gene>
    <name evidence="2" type="ORF">P5X88_20315</name>
</gene>